<comment type="caution">
    <text evidence="7">The sequence shown here is derived from an EMBL/GenBank/DDBJ whole genome shotgun (WGS) entry which is preliminary data.</text>
</comment>
<evidence type="ECO:0000313" key="7">
    <source>
        <dbReference type="EMBL" id="MCV2368075.1"/>
    </source>
</evidence>
<evidence type="ECO:0000256" key="6">
    <source>
        <dbReference type="ARBA" id="ARBA00023315"/>
    </source>
</evidence>
<dbReference type="EMBL" id="JAJIRN010000003">
    <property type="protein sequence ID" value="MCV2368075.1"/>
    <property type="molecule type" value="Genomic_DNA"/>
</dbReference>
<dbReference type="InterPro" id="IPR004960">
    <property type="entry name" value="LipA_acyltrans"/>
</dbReference>
<organism evidence="7 8">
    <name type="scientific">Roseateles oligotrophus</name>
    <dbReference type="NCBI Taxonomy" id="1769250"/>
    <lineage>
        <taxon>Bacteria</taxon>
        <taxon>Pseudomonadati</taxon>
        <taxon>Pseudomonadota</taxon>
        <taxon>Betaproteobacteria</taxon>
        <taxon>Burkholderiales</taxon>
        <taxon>Sphaerotilaceae</taxon>
        <taxon>Roseateles</taxon>
    </lineage>
</organism>
<evidence type="ECO:0000256" key="3">
    <source>
        <dbReference type="ARBA" id="ARBA00022519"/>
    </source>
</evidence>
<dbReference type="Pfam" id="PF03279">
    <property type="entry name" value="Lip_A_acyltrans"/>
    <property type="match status" value="1"/>
</dbReference>
<protein>
    <submittedName>
        <fullName evidence="7">Acyltransferase</fullName>
    </submittedName>
</protein>
<comment type="subcellular location">
    <subcellularLocation>
        <location evidence="1">Cell inner membrane</location>
    </subcellularLocation>
</comment>
<dbReference type="GO" id="GO:0016746">
    <property type="term" value="F:acyltransferase activity"/>
    <property type="evidence" value="ECO:0007669"/>
    <property type="project" value="UniProtKB-KW"/>
</dbReference>
<keyword evidence="2" id="KW-1003">Cell membrane</keyword>
<keyword evidence="6 7" id="KW-0012">Acyltransferase</keyword>
<reference evidence="7 8" key="1">
    <citation type="submission" date="2021-11" db="EMBL/GenBank/DDBJ databases">
        <authorList>
            <person name="Liang Q."/>
            <person name="Mou H."/>
            <person name="Liu Z."/>
        </authorList>
    </citation>
    <scope>NUCLEOTIDE SEQUENCE [LARGE SCALE GENOMIC DNA]</scope>
    <source>
        <strain evidence="7 8">CHU3</strain>
    </source>
</reference>
<dbReference type="PANTHER" id="PTHR30606">
    <property type="entry name" value="LIPID A BIOSYNTHESIS LAUROYL ACYLTRANSFERASE"/>
    <property type="match status" value="1"/>
</dbReference>
<gene>
    <name evidence="7" type="ORF">LNV07_08180</name>
</gene>
<dbReference type="PIRSF" id="PIRSF028561">
    <property type="entry name" value="Ac_Trasf"/>
    <property type="match status" value="1"/>
</dbReference>
<keyword evidence="5" id="KW-0472">Membrane</keyword>
<dbReference type="InterPro" id="IPR014548">
    <property type="entry name" value="Ac_Trasf"/>
</dbReference>
<dbReference type="PANTHER" id="PTHR30606:SF9">
    <property type="entry name" value="LIPID A BIOSYNTHESIS LAUROYLTRANSFERASE"/>
    <property type="match status" value="1"/>
</dbReference>
<evidence type="ECO:0000256" key="2">
    <source>
        <dbReference type="ARBA" id="ARBA00022475"/>
    </source>
</evidence>
<evidence type="ECO:0000256" key="1">
    <source>
        <dbReference type="ARBA" id="ARBA00004533"/>
    </source>
</evidence>
<dbReference type="CDD" id="cd07984">
    <property type="entry name" value="LPLAT_LABLAT-like"/>
    <property type="match status" value="1"/>
</dbReference>
<name>A0ABT2YDE0_9BURK</name>
<keyword evidence="8" id="KW-1185">Reference proteome</keyword>
<keyword evidence="3" id="KW-0997">Cell inner membrane</keyword>
<proteinExistence type="predicted"/>
<evidence type="ECO:0000256" key="5">
    <source>
        <dbReference type="ARBA" id="ARBA00023136"/>
    </source>
</evidence>
<evidence type="ECO:0000313" key="8">
    <source>
        <dbReference type="Proteomes" id="UP001209701"/>
    </source>
</evidence>
<dbReference type="Proteomes" id="UP001209701">
    <property type="component" value="Unassembled WGS sequence"/>
</dbReference>
<sequence>MSGAARNRHWADLGESTFVAGIWLLYGLHRLTGRWGFRLVLAPVVLFHWLSRPGLRRDSLQYLRRLHDYRPVFAKPPGWPQGLRHVALFAETMLDKLLAIAGRYPVERVTIVGAGPLRQAAAAGQGGIIVTAHIGCLELCRALIDDGGAFRLNVLVHTAHAQDFNRILQRLNPHSRVRLIEVTEIDVGTAMLLSEKVAAGEFVAIAGDRIPVRQSKTVLVDFLGHPAQFPVGPYVLAGLLKCPLYMLSCLHAGRGYAIRFDLLAQQVLLPRGQREQALQKHAEQYVFALSELLHESPYDWFNFFPFWDQTT</sequence>
<keyword evidence="4" id="KW-0808">Transferase</keyword>
<dbReference type="RefSeq" id="WP_263570692.1">
    <property type="nucleotide sequence ID" value="NZ_JAJIRN010000003.1"/>
</dbReference>
<evidence type="ECO:0000256" key="4">
    <source>
        <dbReference type="ARBA" id="ARBA00022679"/>
    </source>
</evidence>
<accession>A0ABT2YDE0</accession>